<dbReference type="EMBL" id="CP090168">
    <property type="protein sequence ID" value="UJO19301.1"/>
    <property type="molecule type" value="Genomic_DNA"/>
</dbReference>
<evidence type="ECO:0000313" key="1">
    <source>
        <dbReference type="EMBL" id="UJO19301.1"/>
    </source>
</evidence>
<accession>A0A9Q8UR33</accession>
<name>A0A9Q8UR33_PASFU</name>
<reference evidence="1" key="1">
    <citation type="submission" date="2021-12" db="EMBL/GenBank/DDBJ databases">
        <authorList>
            <person name="Zaccaron A."/>
            <person name="Stergiopoulos I."/>
        </authorList>
    </citation>
    <scope>NUCLEOTIDE SEQUENCE</scope>
    <source>
        <strain evidence="1">Race5_Kim</strain>
    </source>
</reference>
<keyword evidence="2" id="KW-1185">Reference proteome</keyword>
<reference evidence="1" key="2">
    <citation type="journal article" date="2022" name="Microb. Genom.">
        <title>A chromosome-scale genome assembly of the tomato pathogen Cladosporium fulvum reveals a compartmentalized genome architecture and the presence of a dispensable chromosome.</title>
        <authorList>
            <person name="Zaccaron A.Z."/>
            <person name="Chen L.H."/>
            <person name="Samaras A."/>
            <person name="Stergiopoulos I."/>
        </authorList>
    </citation>
    <scope>NUCLEOTIDE SEQUENCE</scope>
    <source>
        <strain evidence="1">Race5_Kim</strain>
    </source>
</reference>
<dbReference type="RefSeq" id="XP_047763667.1">
    <property type="nucleotide sequence ID" value="XM_047906102.1"/>
</dbReference>
<dbReference type="Proteomes" id="UP000756132">
    <property type="component" value="Chromosome 6"/>
</dbReference>
<dbReference type="AlphaFoldDB" id="A0A9Q8UR33"/>
<dbReference type="GeneID" id="71986832"/>
<dbReference type="Pfam" id="PF14441">
    <property type="entry name" value="OTT_1508_deam"/>
    <property type="match status" value="1"/>
</dbReference>
<dbReference type="InterPro" id="IPR027796">
    <property type="entry name" value="OTT_1508_deam-like"/>
</dbReference>
<proteinExistence type="predicted"/>
<dbReference type="OrthoDB" id="3644624at2759"/>
<sequence length="587" mass="64313">MLARAAKCKDLSSVTVGATVPVPDLDDDVYRLNFESERTISEDFAFLTANEDGPTRVSAASLLATRQVASSVISIACNQGVHPNVRHAVGEVVAVVRAVADLPFVVNLNFVEQADRLLSVILNVHRNRILGRLGSSRYKVPEGCYADTTRTLLGDGLRPISMLIESAARPHSAEMARSEEDINAFLRCAKKLDGHDKGSNTISSYKNAIKAAYALTLDGVSLQKRLRRLGLPMLPTSSKELRHLPALANYWRICLHLTRMARTYRKAFRHLQANFVSYGSREHTVHAEIQLLVYHETSAHALRPRIISASKKPCFLCHTFINAYGWYAGQETHGKIYPNWNIPAATQFPLDVRRQIEYASEHTARVVANTIRVLKERAGAISWPPDQAQSVINLNLTIIPSAAPSTIIDAVASVADIKSEHMKNQDASPPSIKEDLNLARAVSGVAVPPPNDQEQDPVETTENATNLSIFDARLADIQPTDQASVAAGAVQQTSIPSSTHSSGMKHLFQYGPDVLEIEHGTYEVLDMLSKEAADGIVNLGRLESVEEGGKELTFKRPDGAGALILQLQHSGFADVKIRLHWDSQGRA</sequence>
<gene>
    <name evidence="1" type="ORF">CLAFUR5_06954</name>
</gene>
<protein>
    <submittedName>
        <fullName evidence="1">Uncharacterized protein</fullName>
    </submittedName>
</protein>
<organism evidence="1 2">
    <name type="scientific">Passalora fulva</name>
    <name type="common">Tomato leaf mold</name>
    <name type="synonym">Cladosporium fulvum</name>
    <dbReference type="NCBI Taxonomy" id="5499"/>
    <lineage>
        <taxon>Eukaryota</taxon>
        <taxon>Fungi</taxon>
        <taxon>Dikarya</taxon>
        <taxon>Ascomycota</taxon>
        <taxon>Pezizomycotina</taxon>
        <taxon>Dothideomycetes</taxon>
        <taxon>Dothideomycetidae</taxon>
        <taxon>Mycosphaerellales</taxon>
        <taxon>Mycosphaerellaceae</taxon>
        <taxon>Fulvia</taxon>
    </lineage>
</organism>
<dbReference type="KEGG" id="ffu:CLAFUR5_06954"/>
<evidence type="ECO:0000313" key="2">
    <source>
        <dbReference type="Proteomes" id="UP000756132"/>
    </source>
</evidence>